<proteinExistence type="predicted"/>
<feature type="compositionally biased region" description="Polar residues" evidence="1">
    <location>
        <begin position="32"/>
        <end position="41"/>
    </location>
</feature>
<dbReference type="SUPFAM" id="SSF52047">
    <property type="entry name" value="RNI-like"/>
    <property type="match status" value="1"/>
</dbReference>
<reference evidence="2 3" key="1">
    <citation type="submission" date="2020-07" db="EMBL/GenBank/DDBJ databases">
        <title>Comparative genomics of pyrophilous fungi reveals a link between fire events and developmental genes.</title>
        <authorList>
            <consortium name="DOE Joint Genome Institute"/>
            <person name="Steindorff A.S."/>
            <person name="Carver A."/>
            <person name="Calhoun S."/>
            <person name="Stillman K."/>
            <person name="Liu H."/>
            <person name="Lipzen A."/>
            <person name="Pangilinan J."/>
            <person name="Labutti K."/>
            <person name="Bruns T.D."/>
            <person name="Grigoriev I.V."/>
        </authorList>
    </citation>
    <scope>NUCLEOTIDE SEQUENCE [LARGE SCALE GENOMIC DNA]</scope>
    <source>
        <strain evidence="2 3">CBS 144469</strain>
    </source>
</reference>
<dbReference type="EMBL" id="JACGCI010000086">
    <property type="protein sequence ID" value="KAF6747006.1"/>
    <property type="molecule type" value="Genomic_DNA"/>
</dbReference>
<name>A0A8H6LZQ6_9AGAR</name>
<evidence type="ECO:0000313" key="3">
    <source>
        <dbReference type="Proteomes" id="UP000521943"/>
    </source>
</evidence>
<dbReference type="OrthoDB" id="10281505at2759"/>
<evidence type="ECO:0008006" key="4">
    <source>
        <dbReference type="Google" id="ProtNLM"/>
    </source>
</evidence>
<feature type="region of interest" description="Disordered" evidence="1">
    <location>
        <begin position="1"/>
        <end position="76"/>
    </location>
</feature>
<protein>
    <recommendedName>
        <fullName evidence="4">F-box domain-containing protein</fullName>
    </recommendedName>
</protein>
<organism evidence="2 3">
    <name type="scientific">Ephemerocybe angulata</name>
    <dbReference type="NCBI Taxonomy" id="980116"/>
    <lineage>
        <taxon>Eukaryota</taxon>
        <taxon>Fungi</taxon>
        <taxon>Dikarya</taxon>
        <taxon>Basidiomycota</taxon>
        <taxon>Agaricomycotina</taxon>
        <taxon>Agaricomycetes</taxon>
        <taxon>Agaricomycetidae</taxon>
        <taxon>Agaricales</taxon>
        <taxon>Agaricineae</taxon>
        <taxon>Psathyrellaceae</taxon>
        <taxon>Ephemerocybe</taxon>
    </lineage>
</organism>
<evidence type="ECO:0000256" key="1">
    <source>
        <dbReference type="SAM" id="MobiDB-lite"/>
    </source>
</evidence>
<feature type="compositionally biased region" description="Basic residues" evidence="1">
    <location>
        <begin position="1"/>
        <end position="18"/>
    </location>
</feature>
<dbReference type="Proteomes" id="UP000521943">
    <property type="component" value="Unassembled WGS sequence"/>
</dbReference>
<sequence>MPKRKGSLQKKSAPRKKLKQEAGAASTHTEDTQQQTAQNSVIAPPVATATPSIVQQEGKDAPVPTPVSEESAQFSSIEPPLVVEAASIGHHEGGETVEASTSDPLAPATAEDVEKKTILDPDTLMRIFYEVIIHGPSNIIPGNFGTPWHFAGYKQFIINCSGRATLRSVCKQWADLIADEINLWRDIHIDGRRIPSPPKCWREGGGPDPKNYEDPPEGEVSDLRVVDIVGEMPRAALSVERSRESPINLVLVDPTYDPDPYFLEPGRAYLPRPGMLDFLQAVMDKPMAASLSISTEDVHFVKDLLDPGVYLSERSVDKAEMEGLTDAKKISLACDGDQSDHFDLSTLPPSGADNFNGVRTRTQRLIEEANAIEHGRLRKKFKVWPKLHTLRICTRDEDFLIYDHERCALPSERAPALRHLELDLHSEHKLWLWTFPYPQLTHLTLATEEPSVILLGIISRCISLESLSITLRHHDPEVEPTLTVEPIVLSLLKKLSVQIDAASTEYRLLLDHISTPCLQSLEVITRRIYQAPPFIHLLRRSGCQLRELRLDFSSTDVDDKFNLRELLYFVAPTVESLAIQSGKIAGPWLEEFSAPNLQNVAVLCFGIEKKVSNGKKVEDIYGAAHDIALYVLQWAEKWMNGATEVEKSKRRIEFLAGPAPSMAGYTNGNDVLYGTSVYGRCESAPSPDTVRRMVSRIRAIGGNIDLRWTTVRRFTTQQKMDWFTQIQKDEPRPRGVNMMQRW</sequence>
<gene>
    <name evidence="2" type="ORF">DFP72DRAFT_1150296</name>
</gene>
<accession>A0A8H6LZQ6</accession>
<evidence type="ECO:0000313" key="2">
    <source>
        <dbReference type="EMBL" id="KAF6747006.1"/>
    </source>
</evidence>
<dbReference type="AlphaFoldDB" id="A0A8H6LZQ6"/>
<keyword evidence="3" id="KW-1185">Reference proteome</keyword>
<feature type="region of interest" description="Disordered" evidence="1">
    <location>
        <begin position="198"/>
        <end position="218"/>
    </location>
</feature>
<comment type="caution">
    <text evidence="2">The sequence shown here is derived from an EMBL/GenBank/DDBJ whole genome shotgun (WGS) entry which is preliminary data.</text>
</comment>